<dbReference type="Gene3D" id="1.10.630.10">
    <property type="entry name" value="Cytochrome P450"/>
    <property type="match status" value="1"/>
</dbReference>
<dbReference type="OrthoDB" id="2789670at2759"/>
<name>A0A834Z1J9_TETSI</name>
<sequence length="101" mass="12045">MLDDFCDKLIDQRLEERKEGLKMNENGRMDMLDVFLNYRSERKDDELEQFSRDMFIIGTDTSSSTVEWGMTEILRKPEIYKKIVSELDQRIDSSKKLTLQN</sequence>
<dbReference type="Pfam" id="PF00067">
    <property type="entry name" value="p450"/>
    <property type="match status" value="1"/>
</dbReference>
<dbReference type="OMA" id="TTKNDAY"/>
<dbReference type="InterPro" id="IPR001128">
    <property type="entry name" value="Cyt_P450"/>
</dbReference>
<comment type="caution">
    <text evidence="2">The sequence shown here is derived from an EMBL/GenBank/DDBJ whole genome shotgun (WGS) entry which is preliminary data.</text>
</comment>
<dbReference type="GO" id="GO:0020037">
    <property type="term" value="F:heme binding"/>
    <property type="evidence" value="ECO:0007669"/>
    <property type="project" value="InterPro"/>
</dbReference>
<evidence type="ECO:0000313" key="2">
    <source>
        <dbReference type="EMBL" id="KAF8398705.1"/>
    </source>
</evidence>
<dbReference type="PANTHER" id="PTHR47950:SF41">
    <property type="entry name" value="(S)-N-METHYLCOCLAURINE 3'-HYDROXYLASE ISOZYME 2-RELATED"/>
    <property type="match status" value="1"/>
</dbReference>
<proteinExistence type="inferred from homology"/>
<organism evidence="2 3">
    <name type="scientific">Tetracentron sinense</name>
    <name type="common">Spur-leaf</name>
    <dbReference type="NCBI Taxonomy" id="13715"/>
    <lineage>
        <taxon>Eukaryota</taxon>
        <taxon>Viridiplantae</taxon>
        <taxon>Streptophyta</taxon>
        <taxon>Embryophyta</taxon>
        <taxon>Tracheophyta</taxon>
        <taxon>Spermatophyta</taxon>
        <taxon>Magnoliopsida</taxon>
        <taxon>Trochodendrales</taxon>
        <taxon>Trochodendraceae</taxon>
        <taxon>Tetracentron</taxon>
    </lineage>
</organism>
<dbReference type="GO" id="GO:0005506">
    <property type="term" value="F:iron ion binding"/>
    <property type="evidence" value="ECO:0007669"/>
    <property type="project" value="InterPro"/>
</dbReference>
<evidence type="ECO:0000256" key="1">
    <source>
        <dbReference type="ARBA" id="ARBA00010617"/>
    </source>
</evidence>
<keyword evidence="3" id="KW-1185">Reference proteome</keyword>
<dbReference type="SUPFAM" id="SSF48264">
    <property type="entry name" value="Cytochrome P450"/>
    <property type="match status" value="1"/>
</dbReference>
<dbReference type="InterPro" id="IPR002401">
    <property type="entry name" value="Cyt_P450_E_grp-I"/>
</dbReference>
<dbReference type="Proteomes" id="UP000655225">
    <property type="component" value="Unassembled WGS sequence"/>
</dbReference>
<reference evidence="2 3" key="1">
    <citation type="submission" date="2020-04" db="EMBL/GenBank/DDBJ databases">
        <title>Plant Genome Project.</title>
        <authorList>
            <person name="Zhang R.-G."/>
        </authorList>
    </citation>
    <scope>NUCLEOTIDE SEQUENCE [LARGE SCALE GENOMIC DNA]</scope>
    <source>
        <strain evidence="2">YNK0</strain>
        <tissue evidence="2">Leaf</tissue>
    </source>
</reference>
<evidence type="ECO:0000313" key="3">
    <source>
        <dbReference type="Proteomes" id="UP000655225"/>
    </source>
</evidence>
<dbReference type="InterPro" id="IPR036396">
    <property type="entry name" value="Cyt_P450_sf"/>
</dbReference>
<dbReference type="GO" id="GO:0004497">
    <property type="term" value="F:monooxygenase activity"/>
    <property type="evidence" value="ECO:0007669"/>
    <property type="project" value="InterPro"/>
</dbReference>
<evidence type="ECO:0008006" key="4">
    <source>
        <dbReference type="Google" id="ProtNLM"/>
    </source>
</evidence>
<gene>
    <name evidence="2" type="ORF">HHK36_014562</name>
</gene>
<comment type="similarity">
    <text evidence="1">Belongs to the cytochrome P450 family.</text>
</comment>
<accession>A0A834Z1J9</accession>
<dbReference type="EMBL" id="JABCRI010000010">
    <property type="protein sequence ID" value="KAF8398705.1"/>
    <property type="molecule type" value="Genomic_DNA"/>
</dbReference>
<protein>
    <recommendedName>
        <fullName evidence="4">Cytochrome P450</fullName>
    </recommendedName>
</protein>
<dbReference type="PANTHER" id="PTHR47950">
    <property type="entry name" value="CYTOCHROME P450, FAMILY 76, SUBFAMILY C, POLYPEPTIDE 5-RELATED"/>
    <property type="match status" value="1"/>
</dbReference>
<dbReference type="GO" id="GO:0016705">
    <property type="term" value="F:oxidoreductase activity, acting on paired donors, with incorporation or reduction of molecular oxygen"/>
    <property type="evidence" value="ECO:0007669"/>
    <property type="project" value="InterPro"/>
</dbReference>
<dbReference type="PRINTS" id="PR00463">
    <property type="entry name" value="EP450I"/>
</dbReference>
<dbReference type="AlphaFoldDB" id="A0A834Z1J9"/>